<reference evidence="1" key="1">
    <citation type="journal article" date="2014" name="Front. Microbiol.">
        <title>High frequency of phylogenetically diverse reductive dehalogenase-homologous genes in deep subseafloor sedimentary metagenomes.</title>
        <authorList>
            <person name="Kawai M."/>
            <person name="Futagami T."/>
            <person name="Toyoda A."/>
            <person name="Takaki Y."/>
            <person name="Nishi S."/>
            <person name="Hori S."/>
            <person name="Arai W."/>
            <person name="Tsubouchi T."/>
            <person name="Morono Y."/>
            <person name="Uchiyama I."/>
            <person name="Ito T."/>
            <person name="Fujiyama A."/>
            <person name="Inagaki F."/>
            <person name="Takami H."/>
        </authorList>
    </citation>
    <scope>NUCLEOTIDE SEQUENCE</scope>
    <source>
        <strain evidence="1">Expedition CK06-06</strain>
    </source>
</reference>
<comment type="caution">
    <text evidence="1">The sequence shown here is derived from an EMBL/GenBank/DDBJ whole genome shotgun (WGS) entry which is preliminary data.</text>
</comment>
<gene>
    <name evidence="1" type="ORF">S03H2_20069</name>
</gene>
<dbReference type="EMBL" id="BARU01010542">
    <property type="protein sequence ID" value="GAH34119.1"/>
    <property type="molecule type" value="Genomic_DNA"/>
</dbReference>
<evidence type="ECO:0000313" key="1">
    <source>
        <dbReference type="EMBL" id="GAH34119.1"/>
    </source>
</evidence>
<protein>
    <recommendedName>
        <fullName evidence="2">Leucine-binding protein domain-containing protein</fullName>
    </recommendedName>
</protein>
<dbReference type="Gene3D" id="3.40.50.2300">
    <property type="match status" value="2"/>
</dbReference>
<accession>X1FXR5</accession>
<dbReference type="SUPFAM" id="SSF53822">
    <property type="entry name" value="Periplasmic binding protein-like I"/>
    <property type="match status" value="1"/>
</dbReference>
<proteinExistence type="predicted"/>
<feature type="non-terminal residue" evidence="1">
    <location>
        <position position="1"/>
    </location>
</feature>
<evidence type="ECO:0008006" key="2">
    <source>
        <dbReference type="Google" id="ProtNLM"/>
    </source>
</evidence>
<dbReference type="AlphaFoldDB" id="X1FXR5"/>
<sequence>HSGDLREEDNIFTLKRNLFRYFAYRTFFDEVIFKEIVYNEDFTANDTINSVEHSLSKQVENLIIVPSGQETFASEILASLHTFSEEYSITVLGYPTWMKFRNIELKYFYELGVQVFTPFFIDYDNYRVKNFLRKYKHNFNTEPDQFSYAWKGYDIAYYFISGLSRYGDHFLRCHKDYKPQLLEADFEFKRVNSHGGYANNHFRMLKFTPDYKILDINDDKMSSVHLENE</sequence>
<organism evidence="1">
    <name type="scientific">marine sediment metagenome</name>
    <dbReference type="NCBI Taxonomy" id="412755"/>
    <lineage>
        <taxon>unclassified sequences</taxon>
        <taxon>metagenomes</taxon>
        <taxon>ecological metagenomes</taxon>
    </lineage>
</organism>
<name>X1FXR5_9ZZZZ</name>
<dbReference type="InterPro" id="IPR028082">
    <property type="entry name" value="Peripla_BP_I"/>
</dbReference>